<evidence type="ECO:0000313" key="16">
    <source>
        <dbReference type="Proteomes" id="UP000001058"/>
    </source>
</evidence>
<evidence type="ECO:0000256" key="5">
    <source>
        <dbReference type="ARBA" id="ARBA00022694"/>
    </source>
</evidence>
<dbReference type="PROSITE" id="PS51800">
    <property type="entry name" value="ZF_CHHC_U11_48K"/>
    <property type="match status" value="1"/>
</dbReference>
<evidence type="ECO:0000256" key="11">
    <source>
        <dbReference type="ARBA" id="ARBA00049393"/>
    </source>
</evidence>
<evidence type="ECO:0000256" key="1">
    <source>
        <dbReference type="ARBA" id="ARBA00005265"/>
    </source>
</evidence>
<dbReference type="Pfam" id="PF05253">
    <property type="entry name" value="zf-U11-48K"/>
    <property type="match status" value="1"/>
</dbReference>
<organism evidence="16">
    <name type="scientific">Volvox carteri f. nagariensis</name>
    <dbReference type="NCBI Taxonomy" id="3068"/>
    <lineage>
        <taxon>Eukaryota</taxon>
        <taxon>Viridiplantae</taxon>
        <taxon>Chlorophyta</taxon>
        <taxon>core chlorophytes</taxon>
        <taxon>Chlorophyceae</taxon>
        <taxon>CS clade</taxon>
        <taxon>Chlamydomonadales</taxon>
        <taxon>Volvocaceae</taxon>
        <taxon>Volvox</taxon>
    </lineage>
</organism>
<dbReference type="AlphaFoldDB" id="D8TWE5"/>
<dbReference type="FunCoup" id="D8TWE5">
    <property type="interactions" value="1345"/>
</dbReference>
<feature type="domain" description="CHHC U11-48K-type" evidence="14">
    <location>
        <begin position="61"/>
        <end position="88"/>
    </location>
</feature>
<comment type="catalytic activity">
    <reaction evidence="9 12">
        <text>cytidine(4) in tRNA(Pro) + S-adenosyl-L-methionine = 2'-O-methylcytidine(4) in tRNA(Pro) + S-adenosyl-L-homocysteine + H(+)</text>
        <dbReference type="Rhea" id="RHEA:32767"/>
        <dbReference type="Rhea" id="RHEA-COMP:10397"/>
        <dbReference type="Rhea" id="RHEA-COMP:10398"/>
        <dbReference type="ChEBI" id="CHEBI:15378"/>
        <dbReference type="ChEBI" id="CHEBI:57856"/>
        <dbReference type="ChEBI" id="CHEBI:59789"/>
        <dbReference type="ChEBI" id="CHEBI:74495"/>
        <dbReference type="ChEBI" id="CHEBI:82748"/>
        <dbReference type="EC" id="2.1.1.225"/>
    </reaction>
</comment>
<dbReference type="PANTHER" id="PTHR12998">
    <property type="entry name" value="TRNA:M(4)X MODIFICATION ENZYME TRM13 HOMOLOG"/>
    <property type="match status" value="1"/>
</dbReference>
<dbReference type="EC" id="2.1.1.225" evidence="12"/>
<dbReference type="GO" id="GO:0106050">
    <property type="term" value="F:tRNA 2'-O-methyltransferase activity"/>
    <property type="evidence" value="ECO:0007669"/>
    <property type="project" value="UniProtKB-UniRule"/>
</dbReference>
<dbReference type="Proteomes" id="UP000001058">
    <property type="component" value="Unassembled WGS sequence"/>
</dbReference>
<feature type="compositionally biased region" description="Basic residues" evidence="13">
    <location>
        <begin position="397"/>
        <end position="408"/>
    </location>
</feature>
<dbReference type="GO" id="GO:0030488">
    <property type="term" value="P:tRNA methylation"/>
    <property type="evidence" value="ECO:0007669"/>
    <property type="project" value="InterPro"/>
</dbReference>
<feature type="compositionally biased region" description="Pro residues" evidence="13">
    <location>
        <begin position="113"/>
        <end position="127"/>
    </location>
</feature>
<dbReference type="Pfam" id="PF05206">
    <property type="entry name" value="TRM13"/>
    <property type="match status" value="1"/>
</dbReference>
<keyword evidence="2 12" id="KW-0489">Methyltransferase</keyword>
<dbReference type="InterPro" id="IPR039044">
    <property type="entry name" value="Trm13"/>
</dbReference>
<evidence type="ECO:0000256" key="2">
    <source>
        <dbReference type="ARBA" id="ARBA00022603"/>
    </source>
</evidence>
<keyword evidence="7 12" id="KW-0863">Zinc-finger</keyword>
<dbReference type="eggNOG" id="KOG2811">
    <property type="taxonomic scope" value="Eukaryota"/>
</dbReference>
<feature type="region of interest" description="Disordered" evidence="13">
    <location>
        <begin position="377"/>
        <end position="408"/>
    </location>
</feature>
<name>D8TWE5_VOLCA</name>
<dbReference type="GeneID" id="9617986"/>
<dbReference type="Pfam" id="PF11722">
    <property type="entry name" value="zf-TRM13_CCCH"/>
    <property type="match status" value="1"/>
</dbReference>
<dbReference type="InterPro" id="IPR007871">
    <property type="entry name" value="Methyltransferase_TRM13"/>
</dbReference>
<dbReference type="OrthoDB" id="547800at2759"/>
<evidence type="ECO:0000256" key="12">
    <source>
        <dbReference type="RuleBase" id="RU367103"/>
    </source>
</evidence>
<keyword evidence="16" id="KW-1185">Reference proteome</keyword>
<dbReference type="InterPro" id="IPR022776">
    <property type="entry name" value="TRM13/UPF0224_CHHC_Znf_dom"/>
</dbReference>
<dbReference type="RefSeq" id="XP_002950827.1">
    <property type="nucleotide sequence ID" value="XM_002950781.1"/>
</dbReference>
<gene>
    <name evidence="15" type="ORF">VOLCADRAFT_117653</name>
</gene>
<comment type="function">
    <text evidence="12">tRNA methylase which 2'-O-methylates cytidine(4) in tRNA(Pro) and tRNA(Gly)(GCC), and adenosine(4) in tRNA(His).</text>
</comment>
<keyword evidence="4 12" id="KW-0949">S-adenosyl-L-methionine</keyword>
<dbReference type="InterPro" id="IPR021721">
    <property type="entry name" value="Znf_CCCH-type_TRM13"/>
</dbReference>
<comment type="similarity">
    <text evidence="1 12">Belongs to the methyltransferase TRM13 family.</text>
</comment>
<comment type="catalytic activity">
    <reaction evidence="11 12">
        <text>adenosine(4) in tRNA(His) + S-adenosyl-L-methionine = 2'-O-methyladenosine(4) in tRNA(His) + S-adenosyl-L-homocysteine + H(+)</text>
        <dbReference type="Rhea" id="RHEA:43196"/>
        <dbReference type="Rhea" id="RHEA-COMP:10401"/>
        <dbReference type="Rhea" id="RHEA-COMP:10402"/>
        <dbReference type="ChEBI" id="CHEBI:15378"/>
        <dbReference type="ChEBI" id="CHEBI:57856"/>
        <dbReference type="ChEBI" id="CHEBI:59789"/>
        <dbReference type="ChEBI" id="CHEBI:74411"/>
        <dbReference type="ChEBI" id="CHEBI:74477"/>
        <dbReference type="EC" id="2.1.1.225"/>
    </reaction>
</comment>
<keyword evidence="8 12" id="KW-0862">Zinc</keyword>
<evidence type="ECO:0000256" key="6">
    <source>
        <dbReference type="ARBA" id="ARBA00022723"/>
    </source>
</evidence>
<dbReference type="InParanoid" id="D8TWE5"/>
<evidence type="ECO:0000256" key="3">
    <source>
        <dbReference type="ARBA" id="ARBA00022679"/>
    </source>
</evidence>
<dbReference type="STRING" id="3068.D8TWE5"/>
<comment type="catalytic activity">
    <reaction evidence="10 12">
        <text>cytidine(4) in tRNA(Gly)(GCC) + S-adenosyl-L-methionine = 2'-O-methylcytidine(4) in tRNA(Gly)(GCC) + S-adenosyl-L-homocysteine + H(+)</text>
        <dbReference type="Rhea" id="RHEA:43192"/>
        <dbReference type="Rhea" id="RHEA-COMP:10399"/>
        <dbReference type="Rhea" id="RHEA-COMP:10400"/>
        <dbReference type="ChEBI" id="CHEBI:15378"/>
        <dbReference type="ChEBI" id="CHEBI:57856"/>
        <dbReference type="ChEBI" id="CHEBI:59789"/>
        <dbReference type="ChEBI" id="CHEBI:74495"/>
        <dbReference type="ChEBI" id="CHEBI:82748"/>
        <dbReference type="EC" id="2.1.1.225"/>
    </reaction>
</comment>
<keyword evidence="3 12" id="KW-0808">Transferase</keyword>
<evidence type="ECO:0000256" key="10">
    <source>
        <dbReference type="ARBA" id="ARBA00048635"/>
    </source>
</evidence>
<accession>D8TWE5</accession>
<sequence length="408" mass="42859">MSSTATATRSKHDNPEPGRCSFFLGGRKARFCRSLAVSGKRFCGNHLHVCDPSAAIAAPQRVPCPLDPNHTVLLSELELHVTKRCTALALAIHDRAQPHFLEDVNAGSDIDPDLPPPLPPPPPPPPLASTTAAAAAGVTAAAVAAAARGRAAQRSALARSLGEEAFMSLLARPPLPPTGVGMGVRVMRPSECEGMLSAPSQYRPFDLKHGLQQASIIGACGGAGVAVVEMGAGKGYLGATLAECCGVRRLVVTDVKSAFKHKPGNEDVLVPAQHTTVAAEGKTPGGTVVSLPVDEEAEAEAVTAAAAESAPFDPVFRIPRAVRMALGQKCKQLIDAGRLEWLQRRFRRAEMVSYIGPEVTGENRLLLAVHPVDVRQDGGAGEIDVGDGDEVSSSSSSHHHIHRLHHHI</sequence>
<dbReference type="PANTHER" id="PTHR12998:SF0">
    <property type="entry name" value="TRNA:M(4)X MODIFICATION ENZYME TRM13 HOMOLOG"/>
    <property type="match status" value="1"/>
</dbReference>
<dbReference type="KEGG" id="vcn:VOLCADRAFT_117653"/>
<proteinExistence type="inferred from homology"/>
<dbReference type="EMBL" id="GL378341">
    <property type="protein sequence ID" value="EFJ48142.1"/>
    <property type="molecule type" value="Genomic_DNA"/>
</dbReference>
<keyword evidence="5 12" id="KW-0819">tRNA processing</keyword>
<evidence type="ECO:0000259" key="14">
    <source>
        <dbReference type="PROSITE" id="PS51800"/>
    </source>
</evidence>
<keyword evidence="6 12" id="KW-0479">Metal-binding</keyword>
<evidence type="ECO:0000256" key="13">
    <source>
        <dbReference type="SAM" id="MobiDB-lite"/>
    </source>
</evidence>
<evidence type="ECO:0000313" key="15">
    <source>
        <dbReference type="EMBL" id="EFJ48142.1"/>
    </source>
</evidence>
<evidence type="ECO:0000256" key="4">
    <source>
        <dbReference type="ARBA" id="ARBA00022691"/>
    </source>
</evidence>
<protein>
    <recommendedName>
        <fullName evidence="12">tRNA:m(4)X modification enzyme TRM13</fullName>
        <ecNumber evidence="12">2.1.1.225</ecNumber>
    </recommendedName>
</protein>
<reference evidence="15 16" key="1">
    <citation type="journal article" date="2010" name="Science">
        <title>Genomic analysis of organismal complexity in the multicellular green alga Volvox carteri.</title>
        <authorList>
            <person name="Prochnik S.E."/>
            <person name="Umen J."/>
            <person name="Nedelcu A.M."/>
            <person name="Hallmann A."/>
            <person name="Miller S.M."/>
            <person name="Nishii I."/>
            <person name="Ferris P."/>
            <person name="Kuo A."/>
            <person name="Mitros T."/>
            <person name="Fritz-Laylin L.K."/>
            <person name="Hellsten U."/>
            <person name="Chapman J."/>
            <person name="Simakov O."/>
            <person name="Rensing S.A."/>
            <person name="Terry A."/>
            <person name="Pangilinan J."/>
            <person name="Kapitonov V."/>
            <person name="Jurka J."/>
            <person name="Salamov A."/>
            <person name="Shapiro H."/>
            <person name="Schmutz J."/>
            <person name="Grimwood J."/>
            <person name="Lindquist E."/>
            <person name="Lucas S."/>
            <person name="Grigoriev I.V."/>
            <person name="Schmitt R."/>
            <person name="Kirk D."/>
            <person name="Rokhsar D.S."/>
        </authorList>
    </citation>
    <scope>NUCLEOTIDE SEQUENCE [LARGE SCALE GENOMIC DNA]</scope>
    <source>
        <strain evidence="16">f. Nagariensis / Eve</strain>
    </source>
</reference>
<evidence type="ECO:0000256" key="8">
    <source>
        <dbReference type="ARBA" id="ARBA00022833"/>
    </source>
</evidence>
<evidence type="ECO:0000256" key="7">
    <source>
        <dbReference type="ARBA" id="ARBA00022771"/>
    </source>
</evidence>
<dbReference type="GO" id="GO:0008270">
    <property type="term" value="F:zinc ion binding"/>
    <property type="evidence" value="ECO:0007669"/>
    <property type="project" value="UniProtKB-KW"/>
</dbReference>
<evidence type="ECO:0000256" key="9">
    <source>
        <dbReference type="ARBA" id="ARBA00048165"/>
    </source>
</evidence>
<feature type="region of interest" description="Disordered" evidence="13">
    <location>
        <begin position="104"/>
        <end position="130"/>
    </location>
</feature>